<sequence length="142" mass="15195">MVVTVALDTSALMMPVESDVRLFEELERLVGGSEVRCTSDPSGDTPRGIECVVPRAVCEELSKLSDGASEEAVAASVGADLATERCRVVEHEASYADDVLVELAPEFDYVVTNDGPLKERLLDAGAPVIHIRGRNKLAISKP</sequence>
<reference evidence="2" key="1">
    <citation type="submission" date="2022-04" db="EMBL/GenBank/DDBJ databases">
        <title>Diverse halophilic archaea isolated from saline environments.</title>
        <authorList>
            <person name="Cui H.-L."/>
        </authorList>
    </citation>
    <scope>NUCLEOTIDE SEQUENCE</scope>
    <source>
        <strain evidence="2">XZYJT40</strain>
    </source>
</reference>
<name>A0A8U0IJN3_9EURY</name>
<protein>
    <submittedName>
        <fullName evidence="2">DUF188 domain-containing protein</fullName>
    </submittedName>
</protein>
<feature type="domain" description="VapC9 PIN-like" evidence="1">
    <location>
        <begin position="5"/>
        <end position="34"/>
    </location>
</feature>
<evidence type="ECO:0000259" key="1">
    <source>
        <dbReference type="Pfam" id="PF18477"/>
    </source>
</evidence>
<dbReference type="KEGG" id="haxz:M0R88_04340"/>
<proteinExistence type="predicted"/>
<dbReference type="Proteomes" id="UP000830434">
    <property type="component" value="Chromosome"/>
</dbReference>
<accession>A0A8U0IJN3</accession>
<dbReference type="EMBL" id="CP096658">
    <property type="protein sequence ID" value="UPW01337.1"/>
    <property type="molecule type" value="Genomic_DNA"/>
</dbReference>
<feature type="domain" description="VapC9 PIN-like" evidence="1">
    <location>
        <begin position="50"/>
        <end position="134"/>
    </location>
</feature>
<keyword evidence="3" id="KW-1185">Reference proteome</keyword>
<dbReference type="AlphaFoldDB" id="A0A8U0IJN3"/>
<dbReference type="Pfam" id="PF18477">
    <property type="entry name" value="PIN_9"/>
    <property type="match status" value="2"/>
</dbReference>
<dbReference type="Gene3D" id="3.40.50.1010">
    <property type="entry name" value="5'-nuclease"/>
    <property type="match status" value="1"/>
</dbReference>
<dbReference type="InterPro" id="IPR041120">
    <property type="entry name" value="PIN_9"/>
</dbReference>
<evidence type="ECO:0000313" key="3">
    <source>
        <dbReference type="Proteomes" id="UP000830434"/>
    </source>
</evidence>
<evidence type="ECO:0000313" key="2">
    <source>
        <dbReference type="EMBL" id="UPW01337.1"/>
    </source>
</evidence>
<dbReference type="CDD" id="cd09879">
    <property type="entry name" value="PIN_VapC_AF0591-like"/>
    <property type="match status" value="1"/>
</dbReference>
<dbReference type="RefSeq" id="WP_248655742.1">
    <property type="nucleotide sequence ID" value="NZ_CP096658.1"/>
</dbReference>
<organism evidence="2 3">
    <name type="scientific">Halorussus gelatinilyticus</name>
    <dbReference type="NCBI Taxonomy" id="2937524"/>
    <lineage>
        <taxon>Archaea</taxon>
        <taxon>Methanobacteriati</taxon>
        <taxon>Methanobacteriota</taxon>
        <taxon>Stenosarchaea group</taxon>
        <taxon>Halobacteria</taxon>
        <taxon>Halobacteriales</taxon>
        <taxon>Haladaptataceae</taxon>
        <taxon>Halorussus</taxon>
    </lineage>
</organism>
<dbReference type="InterPro" id="IPR029060">
    <property type="entry name" value="PIN-like_dom_sf"/>
</dbReference>
<gene>
    <name evidence="2" type="ORF">M0R88_04340</name>
</gene>
<dbReference type="GeneID" id="72189057"/>
<dbReference type="SUPFAM" id="SSF88723">
    <property type="entry name" value="PIN domain-like"/>
    <property type="match status" value="1"/>
</dbReference>